<dbReference type="SUPFAM" id="SSF48179">
    <property type="entry name" value="6-phosphogluconate dehydrogenase C-terminal domain-like"/>
    <property type="match status" value="1"/>
</dbReference>
<reference evidence="5" key="1">
    <citation type="submission" date="2024-03" db="EMBL/GenBank/DDBJ databases">
        <title>Human intestinal bacterial collection.</title>
        <authorList>
            <person name="Pauvert C."/>
            <person name="Hitch T.C.A."/>
            <person name="Clavel T."/>
        </authorList>
    </citation>
    <scope>NUCLEOTIDE SEQUENCE [LARGE SCALE GENOMIC DNA]</scope>
    <source>
        <strain evidence="5">CLA-AA-H89B</strain>
    </source>
</reference>
<comment type="caution">
    <text evidence="5">The sequence shown here is derived from an EMBL/GenBank/DDBJ whole genome shotgun (WGS) entry which is preliminary data.</text>
</comment>
<comment type="pathway">
    <text evidence="3">Amino-acid biosynthesis.</text>
</comment>
<dbReference type="InterPro" id="IPR046826">
    <property type="entry name" value="PDH_N"/>
</dbReference>
<protein>
    <submittedName>
        <fullName evidence="5">Prephenate dehydrogenase/arogenate dehydrogenase family protein</fullName>
    </submittedName>
</protein>
<feature type="domain" description="Prephenate/arogenate dehydrogenase" evidence="4">
    <location>
        <begin position="4"/>
        <end position="291"/>
    </location>
</feature>
<evidence type="ECO:0000256" key="3">
    <source>
        <dbReference type="ARBA" id="ARBA00029440"/>
    </source>
</evidence>
<name>A0ABV1H2D2_9FIRM</name>
<dbReference type="InterPro" id="IPR003099">
    <property type="entry name" value="Prephen_DH"/>
</dbReference>
<dbReference type="Gene3D" id="1.10.3660.10">
    <property type="entry name" value="6-phosphogluconate dehydrogenase C-terminal like domain"/>
    <property type="match status" value="1"/>
</dbReference>
<dbReference type="Gene3D" id="3.40.50.720">
    <property type="entry name" value="NAD(P)-binding Rossmann-like Domain"/>
    <property type="match status" value="1"/>
</dbReference>
<proteinExistence type="inferred from homology"/>
<keyword evidence="2" id="KW-0560">Oxidoreductase</keyword>
<dbReference type="EMBL" id="JBBMFS010000002">
    <property type="protein sequence ID" value="MEQ2553861.1"/>
    <property type="molecule type" value="Genomic_DNA"/>
</dbReference>
<dbReference type="InterPro" id="IPR050812">
    <property type="entry name" value="Preph/Arog_dehydrog"/>
</dbReference>
<dbReference type="Pfam" id="PF20463">
    <property type="entry name" value="PDH_C"/>
    <property type="match status" value="1"/>
</dbReference>
<dbReference type="SUPFAM" id="SSF51735">
    <property type="entry name" value="NAD(P)-binding Rossmann-fold domains"/>
    <property type="match status" value="1"/>
</dbReference>
<sequence length="291" mass="31550">MEILQIGFIGFGLIGGSIAKALRAYRPQCHMIATSRSLSPLYQAQKDGVLDEVTDCVNEQFSGCDIIFICTPVVTITKYFELLKPLIKSSCILTDVGSVKESIYTAAKNAGLENNFIGGHPMAGSEQSGYTSAHADLLCGAKYVITPSAHTSKEHLDSYVELVKDIKAVPIVMDPATHDYCAAAISHVPHLISAALAKLVKDADTGDYKDYMHLLAAGGFKDTTRIAASSPEMWEQICAANPTAISQLLGEYINSLTAVKEHIDSGDSHYIYKLFEEAGIYRNTFFGPDRS</sequence>
<comment type="similarity">
    <text evidence="1">Belongs to the prephenate/arogenate dehydrogenase family.</text>
</comment>
<evidence type="ECO:0000256" key="2">
    <source>
        <dbReference type="ARBA" id="ARBA00023002"/>
    </source>
</evidence>
<dbReference type="PANTHER" id="PTHR21363">
    <property type="entry name" value="PREPHENATE DEHYDROGENASE"/>
    <property type="match status" value="1"/>
</dbReference>
<evidence type="ECO:0000259" key="4">
    <source>
        <dbReference type="PROSITE" id="PS51176"/>
    </source>
</evidence>
<dbReference type="InterPro" id="IPR046825">
    <property type="entry name" value="PDH_C"/>
</dbReference>
<dbReference type="Pfam" id="PF02153">
    <property type="entry name" value="PDH_N"/>
    <property type="match status" value="1"/>
</dbReference>
<dbReference type="InterPro" id="IPR036291">
    <property type="entry name" value="NAD(P)-bd_dom_sf"/>
</dbReference>
<dbReference type="Proteomes" id="UP001546774">
    <property type="component" value="Unassembled WGS sequence"/>
</dbReference>
<evidence type="ECO:0000256" key="1">
    <source>
        <dbReference type="ARBA" id="ARBA00007964"/>
    </source>
</evidence>
<dbReference type="PROSITE" id="PS51176">
    <property type="entry name" value="PDH_ADH"/>
    <property type="match status" value="1"/>
</dbReference>
<evidence type="ECO:0000313" key="5">
    <source>
        <dbReference type="EMBL" id="MEQ2553861.1"/>
    </source>
</evidence>
<dbReference type="PANTHER" id="PTHR21363:SF0">
    <property type="entry name" value="PREPHENATE DEHYDROGENASE [NADP(+)]"/>
    <property type="match status" value="1"/>
</dbReference>
<evidence type="ECO:0000313" key="6">
    <source>
        <dbReference type="Proteomes" id="UP001546774"/>
    </source>
</evidence>
<gene>
    <name evidence="5" type="ORF">WMO37_02390</name>
</gene>
<keyword evidence="6" id="KW-1185">Reference proteome</keyword>
<accession>A0ABV1H2D2</accession>
<dbReference type="InterPro" id="IPR008927">
    <property type="entry name" value="6-PGluconate_DH-like_C_sf"/>
</dbReference>
<organism evidence="5 6">
    <name type="scientific">Lachnospira intestinalis</name>
    <dbReference type="NCBI Taxonomy" id="3133158"/>
    <lineage>
        <taxon>Bacteria</taxon>
        <taxon>Bacillati</taxon>
        <taxon>Bacillota</taxon>
        <taxon>Clostridia</taxon>
        <taxon>Lachnospirales</taxon>
        <taxon>Lachnospiraceae</taxon>
        <taxon>Lachnospira</taxon>
    </lineage>
</organism>